<dbReference type="AlphaFoldDB" id="A0A3N1XT24"/>
<name>A0A3N1XT24_9FIRM</name>
<keyword evidence="7 9" id="KW-0378">Hydrolase</keyword>
<comment type="catalytic activity">
    <reaction evidence="1">
        <text>a 2'-deoxyribonucleoside 5'-phosphate + H2O = a 2'-deoxyribonucleoside + phosphate</text>
        <dbReference type="Rhea" id="RHEA:36167"/>
        <dbReference type="ChEBI" id="CHEBI:15377"/>
        <dbReference type="ChEBI" id="CHEBI:18274"/>
        <dbReference type="ChEBI" id="CHEBI:43474"/>
        <dbReference type="ChEBI" id="CHEBI:65317"/>
        <dbReference type="EC" id="3.1.3.89"/>
    </reaction>
</comment>
<dbReference type="Gene3D" id="1.10.3210.10">
    <property type="entry name" value="Hypothetical protein af1432"/>
    <property type="match status" value="1"/>
</dbReference>
<keyword evidence="6" id="KW-0479">Metal-binding</keyword>
<evidence type="ECO:0000313" key="9">
    <source>
        <dbReference type="EMBL" id="ROR29398.1"/>
    </source>
</evidence>
<evidence type="ECO:0000313" key="10">
    <source>
        <dbReference type="Proteomes" id="UP000273083"/>
    </source>
</evidence>
<dbReference type="Pfam" id="PF13023">
    <property type="entry name" value="HD_3"/>
    <property type="match status" value="1"/>
</dbReference>
<dbReference type="InterPro" id="IPR003607">
    <property type="entry name" value="HD/PDEase_dom"/>
</dbReference>
<evidence type="ECO:0000256" key="2">
    <source>
        <dbReference type="ARBA" id="ARBA00001936"/>
    </source>
</evidence>
<dbReference type="GO" id="GO:0005737">
    <property type="term" value="C:cytoplasm"/>
    <property type="evidence" value="ECO:0007669"/>
    <property type="project" value="TreeGrafter"/>
</dbReference>
<dbReference type="GO" id="GO:0046872">
    <property type="term" value="F:metal ion binding"/>
    <property type="evidence" value="ECO:0007669"/>
    <property type="project" value="UniProtKB-KW"/>
</dbReference>
<dbReference type="Proteomes" id="UP000273083">
    <property type="component" value="Unassembled WGS sequence"/>
</dbReference>
<keyword evidence="10" id="KW-1185">Reference proteome</keyword>
<dbReference type="SMART" id="SM00471">
    <property type="entry name" value="HDc"/>
    <property type="match status" value="1"/>
</dbReference>
<dbReference type="InterPro" id="IPR039356">
    <property type="entry name" value="YfbR/HDDC2"/>
</dbReference>
<dbReference type="CDD" id="cd00077">
    <property type="entry name" value="HDc"/>
    <property type="match status" value="1"/>
</dbReference>
<dbReference type="OrthoDB" id="9796032at2"/>
<dbReference type="EMBL" id="RJVG01000003">
    <property type="protein sequence ID" value="ROR29398.1"/>
    <property type="molecule type" value="Genomic_DNA"/>
</dbReference>
<gene>
    <name evidence="9" type="ORF">EDD66_103336</name>
</gene>
<dbReference type="EC" id="3.1.3.89" evidence="5"/>
<evidence type="ECO:0000256" key="5">
    <source>
        <dbReference type="ARBA" id="ARBA00012964"/>
    </source>
</evidence>
<accession>A0A3N1XT24</accession>
<dbReference type="PANTHER" id="PTHR11845:SF13">
    <property type="entry name" value="5'-DEOXYNUCLEOTIDASE HDDC2"/>
    <property type="match status" value="1"/>
</dbReference>
<comment type="cofactor">
    <cofactor evidence="2">
        <name>Mn(2+)</name>
        <dbReference type="ChEBI" id="CHEBI:29035"/>
    </cofactor>
</comment>
<sequence length="193" mass="21930">MNVRKFLDLMSIAENLKNNTRHSWTSSGRHESVAEHSWRLGLMAYFMKDEFPEADINKVILMCLCHDLGEAITGDIPAFLKTESDESVENDAVSKLLDTIPQPYKEELSDLFAEMNGLETLEAKIYKALDKMEAIIQHNEADIATWLPLEYDLNLTYGTKEVEFSGYMKQLKQAINEDTMKKIDSQSDGSGLN</sequence>
<evidence type="ECO:0000256" key="1">
    <source>
        <dbReference type="ARBA" id="ARBA00001638"/>
    </source>
</evidence>
<organism evidence="9 10">
    <name type="scientific">Mobilisporobacter senegalensis</name>
    <dbReference type="NCBI Taxonomy" id="1329262"/>
    <lineage>
        <taxon>Bacteria</taxon>
        <taxon>Bacillati</taxon>
        <taxon>Bacillota</taxon>
        <taxon>Clostridia</taxon>
        <taxon>Lachnospirales</taxon>
        <taxon>Lachnospiraceae</taxon>
        <taxon>Mobilisporobacter</taxon>
    </lineage>
</organism>
<dbReference type="RefSeq" id="WP_123608835.1">
    <property type="nucleotide sequence ID" value="NZ_RJVG01000003.1"/>
</dbReference>
<evidence type="ECO:0000256" key="6">
    <source>
        <dbReference type="ARBA" id="ARBA00022723"/>
    </source>
</evidence>
<comment type="subunit">
    <text evidence="4">Homodimer.</text>
</comment>
<evidence type="ECO:0000256" key="7">
    <source>
        <dbReference type="ARBA" id="ARBA00022801"/>
    </source>
</evidence>
<reference evidence="9 10" key="1">
    <citation type="submission" date="2018-11" db="EMBL/GenBank/DDBJ databases">
        <title>Genomic Encyclopedia of Type Strains, Phase IV (KMG-IV): sequencing the most valuable type-strain genomes for metagenomic binning, comparative biology and taxonomic classification.</title>
        <authorList>
            <person name="Goeker M."/>
        </authorList>
    </citation>
    <scope>NUCLEOTIDE SEQUENCE [LARGE SCALE GENOMIC DNA]</scope>
    <source>
        <strain evidence="9 10">DSM 26537</strain>
    </source>
</reference>
<dbReference type="PANTHER" id="PTHR11845">
    <property type="entry name" value="5'-DEOXYNUCLEOTIDASE HDDC2"/>
    <property type="match status" value="1"/>
</dbReference>
<evidence type="ECO:0000256" key="4">
    <source>
        <dbReference type="ARBA" id="ARBA00011738"/>
    </source>
</evidence>
<comment type="cofactor">
    <cofactor evidence="3">
        <name>Co(2+)</name>
        <dbReference type="ChEBI" id="CHEBI:48828"/>
    </cofactor>
</comment>
<evidence type="ECO:0000259" key="8">
    <source>
        <dbReference type="SMART" id="SM00471"/>
    </source>
</evidence>
<dbReference type="InterPro" id="IPR006674">
    <property type="entry name" value="HD_domain"/>
</dbReference>
<evidence type="ECO:0000256" key="3">
    <source>
        <dbReference type="ARBA" id="ARBA00001941"/>
    </source>
</evidence>
<dbReference type="SUPFAM" id="SSF109604">
    <property type="entry name" value="HD-domain/PDEase-like"/>
    <property type="match status" value="1"/>
</dbReference>
<proteinExistence type="predicted"/>
<feature type="domain" description="HD/PDEase" evidence="8">
    <location>
        <begin position="29"/>
        <end position="144"/>
    </location>
</feature>
<dbReference type="GO" id="GO:0002953">
    <property type="term" value="F:5'-deoxynucleotidase activity"/>
    <property type="evidence" value="ECO:0007669"/>
    <property type="project" value="UniProtKB-EC"/>
</dbReference>
<comment type="caution">
    <text evidence="9">The sequence shown here is derived from an EMBL/GenBank/DDBJ whole genome shotgun (WGS) entry which is preliminary data.</text>
</comment>
<protein>
    <recommendedName>
        <fullName evidence="5">5'-deoxynucleotidase</fullName>
        <ecNumber evidence="5">3.1.3.89</ecNumber>
    </recommendedName>
</protein>